<dbReference type="Proteomes" id="UP000325141">
    <property type="component" value="Unassembled WGS sequence"/>
</dbReference>
<organism evidence="3 4">
    <name type="scientific">Paenimyroides baculatum</name>
    <dbReference type="NCBI Taxonomy" id="2608000"/>
    <lineage>
        <taxon>Bacteria</taxon>
        <taxon>Pseudomonadati</taxon>
        <taxon>Bacteroidota</taxon>
        <taxon>Flavobacteriia</taxon>
        <taxon>Flavobacteriales</taxon>
        <taxon>Flavobacteriaceae</taxon>
        <taxon>Paenimyroides</taxon>
    </lineage>
</organism>
<evidence type="ECO:0000313" key="4">
    <source>
        <dbReference type="Proteomes" id="UP000325141"/>
    </source>
</evidence>
<evidence type="ECO:0000256" key="1">
    <source>
        <dbReference type="ARBA" id="ARBA00022729"/>
    </source>
</evidence>
<proteinExistence type="predicted"/>
<dbReference type="InterPro" id="IPR026444">
    <property type="entry name" value="Secre_tail"/>
</dbReference>
<name>A0A5M6CLJ7_9FLAO</name>
<evidence type="ECO:0000259" key="2">
    <source>
        <dbReference type="Pfam" id="PF18962"/>
    </source>
</evidence>
<protein>
    <submittedName>
        <fullName evidence="3">T9SS type A sorting domain-containing protein</fullName>
    </submittedName>
</protein>
<reference evidence="3 4" key="1">
    <citation type="submission" date="2019-09" db="EMBL/GenBank/DDBJ databases">
        <title>Genome sequence and assembly of Flavobacterium sp.</title>
        <authorList>
            <person name="Chhetri G."/>
        </authorList>
    </citation>
    <scope>NUCLEOTIDE SEQUENCE [LARGE SCALE GENOMIC DNA]</scope>
    <source>
        <strain evidence="3 4">SNL9</strain>
    </source>
</reference>
<dbReference type="NCBIfam" id="TIGR04183">
    <property type="entry name" value="Por_Secre_tail"/>
    <property type="match status" value="1"/>
</dbReference>
<dbReference type="Gene3D" id="2.60.120.380">
    <property type="match status" value="1"/>
</dbReference>
<accession>A0A5M6CLJ7</accession>
<dbReference type="EMBL" id="VWSG01000005">
    <property type="protein sequence ID" value="KAA5535300.1"/>
    <property type="molecule type" value="Genomic_DNA"/>
</dbReference>
<dbReference type="InterPro" id="IPR055015">
    <property type="entry name" value="GCX_COOH"/>
</dbReference>
<dbReference type="Pfam" id="PF18962">
    <property type="entry name" value="Por_Secre_tail"/>
    <property type="match status" value="1"/>
</dbReference>
<keyword evidence="1" id="KW-0732">Signal</keyword>
<dbReference type="RefSeq" id="WP_150012130.1">
    <property type="nucleotide sequence ID" value="NZ_VWSG01000005.1"/>
</dbReference>
<gene>
    <name evidence="3" type="ORF">F0460_08260</name>
</gene>
<dbReference type="NCBIfam" id="NF045639">
    <property type="entry name" value="GCX_COOH"/>
    <property type="match status" value="1"/>
</dbReference>
<sequence length="581" mass="64308">MKKIILYFTIIASNYYCNAQSINDNWILGNNLVKFNNGSLSVSLPPNGITPAGSRTIVSDENGDLLFYLGNDDKFYDKNGGIISPNYNYYGSLELKNTYSALQNAIITPNPGIPGEYFVTTMGSQVLLGDIPEFHIYSVWVLDFNDPAFPLGNIKASSTSLGGLQNNIGFSGLATLKKANSNEFFQVVSTSNGIIETFKFNGYIQGYPQFNIVSNTSISNMPQSIFSHSMLKISPDGSTLGVLYGNDSNIWNLYIADFDNITGKVTNINLIKTSSTRIKDFEFSSNSALLYILMGKQSNNLIGGNIVVRNLANIAYPETTLYDPSAIEKDNLQRATDGNIYFTNLSVSGNTYSSDKIYKIDNSNDLLGMNINSNYTSLLNNIVYTRDQSYLLHKKLGTIPELVPDYNCVEDIYSSNISIINSEVNKSAINGIVLNHTMNSSSKGYYQAGNSIVLSKGFSIKSGSNVVFKIDDCTSPLPKPFNKTSNNESTSKDELIIKMTDDIKVYPNPFSEFVNLDLSNYNKDTNFTLVVYDIHGKKVKDYRFNGGNTEQLRLNELSSGIYVLKVSSNQGLEKSFKLIKK</sequence>
<evidence type="ECO:0000313" key="3">
    <source>
        <dbReference type="EMBL" id="KAA5535300.1"/>
    </source>
</evidence>
<keyword evidence="4" id="KW-1185">Reference proteome</keyword>
<dbReference type="AlphaFoldDB" id="A0A5M6CLJ7"/>
<feature type="domain" description="Secretion system C-terminal sorting" evidence="2">
    <location>
        <begin position="505"/>
        <end position="572"/>
    </location>
</feature>
<comment type="caution">
    <text evidence="3">The sequence shown here is derived from an EMBL/GenBank/DDBJ whole genome shotgun (WGS) entry which is preliminary data.</text>
</comment>